<dbReference type="Proteomes" id="UP001432322">
    <property type="component" value="Unassembled WGS sequence"/>
</dbReference>
<evidence type="ECO:0000256" key="4">
    <source>
        <dbReference type="SAM" id="MobiDB-lite"/>
    </source>
</evidence>
<dbReference type="GO" id="GO:0006508">
    <property type="term" value="P:proteolysis"/>
    <property type="evidence" value="ECO:0007669"/>
    <property type="project" value="UniProtKB-KW"/>
</dbReference>
<dbReference type="Gene3D" id="3.40.395.10">
    <property type="entry name" value="Adenoviral Proteinase, Chain A"/>
    <property type="match status" value="1"/>
</dbReference>
<feature type="compositionally biased region" description="Low complexity" evidence="4">
    <location>
        <begin position="109"/>
        <end position="118"/>
    </location>
</feature>
<comment type="caution">
    <text evidence="6">The sequence shown here is derived from an EMBL/GenBank/DDBJ whole genome shotgun (WGS) entry which is preliminary data.</text>
</comment>
<dbReference type="GO" id="GO:0008234">
    <property type="term" value="F:cysteine-type peptidase activity"/>
    <property type="evidence" value="ECO:0007669"/>
    <property type="project" value="InterPro"/>
</dbReference>
<organism evidence="6 7">
    <name type="scientific">Pristionchus fissidentatus</name>
    <dbReference type="NCBI Taxonomy" id="1538716"/>
    <lineage>
        <taxon>Eukaryota</taxon>
        <taxon>Metazoa</taxon>
        <taxon>Ecdysozoa</taxon>
        <taxon>Nematoda</taxon>
        <taxon>Chromadorea</taxon>
        <taxon>Rhabditida</taxon>
        <taxon>Rhabditina</taxon>
        <taxon>Diplogasteromorpha</taxon>
        <taxon>Diplogasteroidea</taxon>
        <taxon>Neodiplogasteridae</taxon>
        <taxon>Pristionchus</taxon>
    </lineage>
</organism>
<evidence type="ECO:0000259" key="5">
    <source>
        <dbReference type="Pfam" id="PF02902"/>
    </source>
</evidence>
<proteinExistence type="inferred from homology"/>
<name>A0AAV5WRS3_9BILA</name>
<dbReference type="EMBL" id="BTSY01000006">
    <property type="protein sequence ID" value="GMT32953.1"/>
    <property type="molecule type" value="Genomic_DNA"/>
</dbReference>
<feature type="non-terminal residue" evidence="6">
    <location>
        <position position="1"/>
    </location>
</feature>
<accession>A0AAV5WRS3</accession>
<protein>
    <recommendedName>
        <fullName evidence="5">Ubiquitin-like protease family profile domain-containing protein</fullName>
    </recommendedName>
</protein>
<dbReference type="InterPro" id="IPR003653">
    <property type="entry name" value="Peptidase_C48_C"/>
</dbReference>
<feature type="domain" description="Ubiquitin-like protease family profile" evidence="5">
    <location>
        <begin position="160"/>
        <end position="293"/>
    </location>
</feature>
<comment type="similarity">
    <text evidence="1">Belongs to the peptidase C48 family.</text>
</comment>
<evidence type="ECO:0000313" key="6">
    <source>
        <dbReference type="EMBL" id="GMT32953.1"/>
    </source>
</evidence>
<evidence type="ECO:0000256" key="3">
    <source>
        <dbReference type="ARBA" id="ARBA00022801"/>
    </source>
</evidence>
<evidence type="ECO:0000256" key="1">
    <source>
        <dbReference type="ARBA" id="ARBA00005234"/>
    </source>
</evidence>
<keyword evidence="3" id="KW-0378">Hydrolase</keyword>
<feature type="non-terminal residue" evidence="6">
    <location>
        <position position="331"/>
    </location>
</feature>
<dbReference type="Pfam" id="PF02902">
    <property type="entry name" value="Peptidase_C48"/>
    <property type="match status" value="1"/>
</dbReference>
<feature type="region of interest" description="Disordered" evidence="4">
    <location>
        <begin position="109"/>
        <end position="128"/>
    </location>
</feature>
<dbReference type="InterPro" id="IPR038765">
    <property type="entry name" value="Papain-like_cys_pep_sf"/>
</dbReference>
<dbReference type="SUPFAM" id="SSF54001">
    <property type="entry name" value="Cysteine proteinases"/>
    <property type="match status" value="1"/>
</dbReference>
<keyword evidence="7" id="KW-1185">Reference proteome</keyword>
<sequence length="331" mass="38428">FQFTFQEAGPLFDSYWESIVVLSFNDSQRLFNHEINFGESVVLVFNHAFTCFSSIQNMVIRHMHHLSRDIVRLLPFGNWPKCVLETLPLFSHTLATQIRQRLGKKGAMKAKGASGGTKECISLSSDDEDNVPHPPTYYNIDGLRLQISEAGLNSLNYRNYMNDEVINIAFGRIQKKYPSIYVFDSYTTQKMFDLFENERTEVNCKMSDVEFTEHFGHFFCKKRPDSTLELFPMEQTFFDKKMLIFPICHIKHWCFMVVVNPLLANATSLYANNKPNAKMPRCYYIDSLKGTSKYPAQLMLTRMDISWGSIYSFLYLSAIHNPRVVIMPEFI</sequence>
<evidence type="ECO:0000256" key="2">
    <source>
        <dbReference type="ARBA" id="ARBA00022670"/>
    </source>
</evidence>
<reference evidence="6" key="1">
    <citation type="submission" date="2023-10" db="EMBL/GenBank/DDBJ databases">
        <title>Genome assembly of Pristionchus species.</title>
        <authorList>
            <person name="Yoshida K."/>
            <person name="Sommer R.J."/>
        </authorList>
    </citation>
    <scope>NUCLEOTIDE SEQUENCE</scope>
    <source>
        <strain evidence="6">RS5133</strain>
    </source>
</reference>
<keyword evidence="2" id="KW-0645">Protease</keyword>
<evidence type="ECO:0000313" key="7">
    <source>
        <dbReference type="Proteomes" id="UP001432322"/>
    </source>
</evidence>
<dbReference type="AlphaFoldDB" id="A0AAV5WRS3"/>
<gene>
    <name evidence="6" type="ORF">PFISCL1PPCAC_24250</name>
</gene>